<dbReference type="AlphaFoldDB" id="A0A8J3R100"/>
<dbReference type="Gene3D" id="1.10.287.1060">
    <property type="entry name" value="ESAT-6-like"/>
    <property type="match status" value="1"/>
</dbReference>
<dbReference type="EMBL" id="BONZ01000114">
    <property type="protein sequence ID" value="GIH21034.1"/>
    <property type="molecule type" value="Genomic_DNA"/>
</dbReference>
<evidence type="ECO:0000313" key="1">
    <source>
        <dbReference type="EMBL" id="GIH21034.1"/>
    </source>
</evidence>
<protein>
    <submittedName>
        <fullName evidence="1">Uncharacterized protein</fullName>
    </submittedName>
</protein>
<comment type="caution">
    <text evidence="1">The sequence shown here is derived from an EMBL/GenBank/DDBJ whole genome shotgun (WGS) entry which is preliminary data.</text>
</comment>
<organism evidence="1 2">
    <name type="scientific">Rugosimonospora africana</name>
    <dbReference type="NCBI Taxonomy" id="556532"/>
    <lineage>
        <taxon>Bacteria</taxon>
        <taxon>Bacillati</taxon>
        <taxon>Actinomycetota</taxon>
        <taxon>Actinomycetes</taxon>
        <taxon>Micromonosporales</taxon>
        <taxon>Micromonosporaceae</taxon>
        <taxon>Rugosimonospora</taxon>
    </lineage>
</organism>
<gene>
    <name evidence="1" type="ORF">Raf01_92060</name>
</gene>
<dbReference type="InterPro" id="IPR036689">
    <property type="entry name" value="ESAT-6-like_sf"/>
</dbReference>
<keyword evidence="2" id="KW-1185">Reference proteome</keyword>
<dbReference type="Proteomes" id="UP000642748">
    <property type="component" value="Unassembled WGS sequence"/>
</dbReference>
<evidence type="ECO:0000313" key="2">
    <source>
        <dbReference type="Proteomes" id="UP000642748"/>
    </source>
</evidence>
<reference evidence="1" key="1">
    <citation type="submission" date="2021-01" db="EMBL/GenBank/DDBJ databases">
        <title>Whole genome shotgun sequence of Rugosimonospora africana NBRC 104875.</title>
        <authorList>
            <person name="Komaki H."/>
            <person name="Tamura T."/>
        </authorList>
    </citation>
    <scope>NUCLEOTIDE SEQUENCE</scope>
    <source>
        <strain evidence="1">NBRC 104875</strain>
    </source>
</reference>
<dbReference type="SUPFAM" id="SSF140453">
    <property type="entry name" value="EsxAB dimer-like"/>
    <property type="match status" value="1"/>
</dbReference>
<proteinExistence type="predicted"/>
<accession>A0A8J3R100</accession>
<name>A0A8J3R100_9ACTN</name>
<sequence length="233" mass="24214">MPLLPGRVHGLPCAWRHPVNGGRSSVMADVNRYQVDPDEVDRVVRDMYSQIDEFGKLSGQLSRLTPPVSAFGGIGVPAATAAVAAHELLQQANQALGTVLNQATQNMQTAMNNYRQADASGATSISAVSAGLGVPGSLLQNLRVGGLGASAIHTYLQDQSKQVGAGIAEVYVGGDLADVRVRPGDLVTTADFAATVGPDGRLYANGQPVQHLSGTEARVYRSMGTTAATEGYA</sequence>